<dbReference type="SUPFAM" id="SSF52833">
    <property type="entry name" value="Thioredoxin-like"/>
    <property type="match status" value="1"/>
</dbReference>
<name>A0A068QL32_9VIRU</name>
<accession>A0A068QL32</accession>
<evidence type="ECO:0000313" key="2">
    <source>
        <dbReference type="Proteomes" id="UP000114278"/>
    </source>
</evidence>
<dbReference type="Gene3D" id="3.40.30.10">
    <property type="entry name" value="Glutaredoxin"/>
    <property type="match status" value="1"/>
</dbReference>
<evidence type="ECO:0000313" key="1">
    <source>
        <dbReference type="EMBL" id="CCV02415.1"/>
    </source>
</evidence>
<dbReference type="KEGG" id="vg:19738627"/>
<dbReference type="OrthoDB" id="17452at10239"/>
<keyword evidence="2" id="KW-1185">Reference proteome</keyword>
<proteinExistence type="predicted"/>
<dbReference type="Proteomes" id="UP000114278">
    <property type="component" value="Segment"/>
</dbReference>
<organism evidence="1 2">
    <name type="scientific">Armadillidium vulgare iridescent virus</name>
    <dbReference type="NCBI Taxonomy" id="72201"/>
    <lineage>
        <taxon>Viruses</taxon>
        <taxon>Varidnaviria</taxon>
        <taxon>Bamfordvirae</taxon>
        <taxon>Nucleocytoviricota</taxon>
        <taxon>Megaviricetes</taxon>
        <taxon>Pimascovirales</taxon>
        <taxon>Pimascovirales incertae sedis</taxon>
        <taxon>Iridoviridae</taxon>
        <taxon>Betairidovirinae</taxon>
        <taxon>Iridovirus</taxon>
        <taxon>Iridovirus armadillidium1</taxon>
        <taxon>Invertebrate iridescent virus 31</taxon>
    </lineage>
</organism>
<dbReference type="RefSeq" id="YP_009046657.1">
    <property type="nucleotide sequence ID" value="NC_024451.1"/>
</dbReference>
<dbReference type="InterPro" id="IPR036249">
    <property type="entry name" value="Thioredoxin-like_sf"/>
</dbReference>
<reference evidence="1 2" key="1">
    <citation type="journal article" date="2014" name="J. Gen. Virol.">
        <title>Genome sequence of a crustacean iridovirus, IIV31, isolated from the pill bug, Armadillidium vulgare.</title>
        <authorList>
            <person name="Piegu B."/>
            <person name="Guizard S."/>
            <person name="Yeping T."/>
            <person name="Cruaud C."/>
            <person name="Asgari S."/>
            <person name="Bideshi D.K."/>
            <person name="Federici B.A."/>
            <person name="Bigot Y."/>
        </authorList>
    </citation>
    <scope>NUCLEOTIDE SEQUENCE [LARGE SCALE GENOMIC DNA]</scope>
</reference>
<sequence>MSCILYLDNNDFVVSPGPSPTSKNVLKNIITNSFSLILFYTSGDKCEYCPIVKKLFPRLVGKISNCQIGMINISQYPKIHEMSVNTTTPIKFVPLIIFYVNGTPFKEFGGNYTEEDLQQFANEVSKLAFKAREGGMPEADKISEHSVGKPNSKKVCYLNYEDAYTGNVKQER</sequence>
<protein>
    <submittedName>
        <fullName evidence="1">Thioredoxin</fullName>
    </submittedName>
</protein>
<dbReference type="GeneID" id="19738627"/>
<dbReference type="EMBL" id="HF920637">
    <property type="protein sequence ID" value="CCV02415.1"/>
    <property type="molecule type" value="Genomic_DNA"/>
</dbReference>
<gene>
    <name evidence="1" type="primary">043R</name>
    <name evidence="1" type="ORF">IIV31_043R</name>
</gene>